<protein>
    <submittedName>
        <fullName evidence="1">Uncharacterized protein</fullName>
    </submittedName>
</protein>
<organism evidence="1 2">
    <name type="scientific">Leptospira licerasiae str. MMD4847</name>
    <dbReference type="NCBI Taxonomy" id="1049971"/>
    <lineage>
        <taxon>Bacteria</taxon>
        <taxon>Pseudomonadati</taxon>
        <taxon>Spirochaetota</taxon>
        <taxon>Spirochaetia</taxon>
        <taxon>Leptospirales</taxon>
        <taxon>Leptospiraceae</taxon>
        <taxon>Leptospira</taxon>
    </lineage>
</organism>
<keyword evidence="2" id="KW-1185">Reference proteome</keyword>
<sequence>MLDQIIFQQASQLTHNGIHRGLSEQESTEQAKKTIDSILSKSKQFATKFKDLNQTLVFQQLSQIAIGKILSGADPNKAIEEASNIIEDILNKTKEFLSNFKNLNQTLVFQQMSQMAFGKILSGADPNQSVNEAATTIGSILRISEDLTKNSGLLD</sequence>
<comment type="caution">
    <text evidence="1">The sequence shown here is derived from an EMBL/GenBank/DDBJ whole genome shotgun (WGS) entry which is preliminary data.</text>
</comment>
<evidence type="ECO:0000313" key="1">
    <source>
        <dbReference type="EMBL" id="EJZ42345.1"/>
    </source>
</evidence>
<accession>A0ABN0H9T4</accession>
<dbReference type="EMBL" id="AHOM02000005">
    <property type="protein sequence ID" value="EJZ42345.1"/>
    <property type="molecule type" value="Genomic_DNA"/>
</dbReference>
<proteinExistence type="predicted"/>
<gene>
    <name evidence="1" type="ORF">LEP1GSC178_0085</name>
</gene>
<dbReference type="RefSeq" id="WP_008591908.1">
    <property type="nucleotide sequence ID" value="NZ_AHOM02000005.1"/>
</dbReference>
<name>A0ABN0H9T4_9LEPT</name>
<evidence type="ECO:0000313" key="2">
    <source>
        <dbReference type="Proteomes" id="UP000018720"/>
    </source>
</evidence>
<reference evidence="1 2" key="1">
    <citation type="submission" date="2012-08" db="EMBL/GenBank/DDBJ databases">
        <authorList>
            <person name="Harkins D.M."/>
            <person name="Durkin A.S."/>
            <person name="Selengut J.D."/>
            <person name="Sanka R."/>
            <person name="DePew J."/>
            <person name="Purushe J."/>
            <person name="Matthias M.A."/>
            <person name="Vinetz J.M."/>
            <person name="Sutton G.G."/>
            <person name="Nelson W.C."/>
            <person name="Fouts D.E."/>
        </authorList>
    </citation>
    <scope>NUCLEOTIDE SEQUENCE [LARGE SCALE GENOMIC DNA]</scope>
    <source>
        <strain evidence="1 2">MMD4847</strain>
    </source>
</reference>
<dbReference type="Proteomes" id="UP000018720">
    <property type="component" value="Unassembled WGS sequence"/>
</dbReference>